<name>A0A1H7VFY1_9PAST</name>
<proteinExistence type="predicted"/>
<dbReference type="GO" id="GO:0005737">
    <property type="term" value="C:cytoplasm"/>
    <property type="evidence" value="ECO:0007669"/>
    <property type="project" value="InterPro"/>
</dbReference>
<dbReference type="Gene3D" id="3.40.1260.10">
    <property type="entry name" value="DsrEFH-like"/>
    <property type="match status" value="1"/>
</dbReference>
<evidence type="ECO:0000313" key="2">
    <source>
        <dbReference type="EMBL" id="SEM07738.1"/>
    </source>
</evidence>
<accession>A0A1H7VFY1</accession>
<reference evidence="3" key="2">
    <citation type="submission" date="2016-10" db="EMBL/GenBank/DDBJ databases">
        <authorList>
            <person name="Varghese N."/>
            <person name="Submissions S."/>
        </authorList>
    </citation>
    <scope>NUCLEOTIDE SEQUENCE [LARGE SCALE GENOMIC DNA]</scope>
    <source>
        <strain evidence="3">DSM 24204</strain>
    </source>
</reference>
<dbReference type="SUPFAM" id="SSF75169">
    <property type="entry name" value="DsrEFH-like"/>
    <property type="match status" value="1"/>
</dbReference>
<keyword evidence="4" id="KW-1185">Reference proteome</keyword>
<sequence>MLYTLSKSHYNIDDLESILSHITEQDAVILWQDGMLLAVRSSQLFANIKNIFILDSDVTARGLTLSSELKRVSLPELIAITEKFYPQIAL</sequence>
<dbReference type="EMBL" id="FOBN01000004">
    <property type="protein sequence ID" value="SEM07738.1"/>
    <property type="molecule type" value="Genomic_DNA"/>
</dbReference>
<reference evidence="1 4" key="3">
    <citation type="journal article" date="2023" name="Front. Microbiol.">
        <title>Phylogeography and host specificity of Pasteurellaceae pathogenic to sea-farmed fish in the north-east Atlantic.</title>
        <authorList>
            <person name="Gulla S."/>
            <person name="Colquhoun D.J."/>
            <person name="Olsen A.B."/>
            <person name="Spilsberg B."/>
            <person name="Lagesen K."/>
            <person name="Aakesson C.P."/>
            <person name="Strom S."/>
            <person name="Manji F."/>
            <person name="Birkbeck T.H."/>
            <person name="Nilsen H.K."/>
        </authorList>
    </citation>
    <scope>NUCLEOTIDE SEQUENCE [LARGE SCALE GENOMIC DNA]</scope>
    <source>
        <strain evidence="1 4">VIO11850</strain>
    </source>
</reference>
<dbReference type="NCBIfam" id="TIGR03011">
    <property type="entry name" value="sulf_tusB_dsrH"/>
    <property type="match status" value="1"/>
</dbReference>
<dbReference type="Proteomes" id="UP000198883">
    <property type="component" value="Unassembled WGS sequence"/>
</dbReference>
<dbReference type="GO" id="GO:0002143">
    <property type="term" value="P:tRNA wobble position uridine thiolation"/>
    <property type="evidence" value="ECO:0007669"/>
    <property type="project" value="InterPro"/>
</dbReference>
<dbReference type="InterPro" id="IPR027396">
    <property type="entry name" value="DsrEFH-like"/>
</dbReference>
<dbReference type="AlphaFoldDB" id="A0A1H7VFY1"/>
<dbReference type="OrthoDB" id="7064722at2"/>
<dbReference type="GeneID" id="83545410"/>
<evidence type="ECO:0000313" key="3">
    <source>
        <dbReference type="Proteomes" id="UP000198883"/>
    </source>
</evidence>
<dbReference type="RefSeq" id="WP_090920777.1">
    <property type="nucleotide sequence ID" value="NZ_CP016180.1"/>
</dbReference>
<dbReference type="Proteomes" id="UP001224812">
    <property type="component" value="Unassembled WGS sequence"/>
</dbReference>
<evidence type="ECO:0000313" key="4">
    <source>
        <dbReference type="Proteomes" id="UP001224812"/>
    </source>
</evidence>
<reference evidence="2" key="1">
    <citation type="submission" date="2016-10" db="EMBL/GenBank/DDBJ databases">
        <authorList>
            <person name="de Groot N.N."/>
        </authorList>
    </citation>
    <scope>NUCLEOTIDE SEQUENCE [LARGE SCALE GENOMIC DNA]</scope>
    <source>
        <strain evidence="2">DSM 24204</strain>
    </source>
</reference>
<dbReference type="InterPro" id="IPR007215">
    <property type="entry name" value="Sulphur_relay_TusB/DsrH"/>
</dbReference>
<protein>
    <submittedName>
        <fullName evidence="1">Sulfurtransferase complex subunit TusB</fullName>
    </submittedName>
    <submittedName>
        <fullName evidence="2">tRNA 2-thiouridine synthesizing protein B</fullName>
    </submittedName>
</protein>
<organism evidence="2 3">
    <name type="scientific">Phocoenobacter skyensis</name>
    <dbReference type="NCBI Taxonomy" id="97481"/>
    <lineage>
        <taxon>Bacteria</taxon>
        <taxon>Pseudomonadati</taxon>
        <taxon>Pseudomonadota</taxon>
        <taxon>Gammaproteobacteria</taxon>
        <taxon>Pasteurellales</taxon>
        <taxon>Pasteurellaceae</taxon>
        <taxon>Phocoenobacter</taxon>
    </lineage>
</organism>
<gene>
    <name evidence="1" type="primary">tusB</name>
    <name evidence="1" type="ORF">QJT92_04725</name>
    <name evidence="2" type="ORF">SAMN05444853_104102</name>
</gene>
<dbReference type="EMBL" id="JASAVS010000008">
    <property type="protein sequence ID" value="MDP8085231.1"/>
    <property type="molecule type" value="Genomic_DNA"/>
</dbReference>
<dbReference type="Pfam" id="PF04077">
    <property type="entry name" value="DsrH"/>
    <property type="match status" value="1"/>
</dbReference>
<dbReference type="STRING" id="97481.SAMN05444853_104102"/>
<evidence type="ECO:0000313" key="1">
    <source>
        <dbReference type="EMBL" id="MDP8085231.1"/>
    </source>
</evidence>